<dbReference type="PANTHER" id="PTHR12778:SF10">
    <property type="entry name" value="MAJOR FACILITATOR SUPERFAMILY DOMAIN-CONTAINING PROTEIN 3"/>
    <property type="match status" value="1"/>
</dbReference>
<dbReference type="InterPro" id="IPR004752">
    <property type="entry name" value="AmpG_permease/AT-1"/>
</dbReference>
<dbReference type="Proteomes" id="UP000060602">
    <property type="component" value="Chromosome"/>
</dbReference>
<feature type="transmembrane region" description="Helical" evidence="6">
    <location>
        <begin position="306"/>
        <end position="328"/>
    </location>
</feature>
<dbReference type="EMBL" id="CP014060">
    <property type="protein sequence ID" value="AUZ17985.1"/>
    <property type="molecule type" value="Genomic_DNA"/>
</dbReference>
<gene>
    <name evidence="7" type="ORF">AL504_31300</name>
</gene>
<dbReference type="InterPro" id="IPR036259">
    <property type="entry name" value="MFS_trans_sf"/>
</dbReference>
<feature type="transmembrane region" description="Helical" evidence="6">
    <location>
        <begin position="367"/>
        <end position="389"/>
    </location>
</feature>
<dbReference type="GO" id="GO:0022857">
    <property type="term" value="F:transmembrane transporter activity"/>
    <property type="evidence" value="ECO:0007669"/>
    <property type="project" value="InterPro"/>
</dbReference>
<evidence type="ECO:0008006" key="9">
    <source>
        <dbReference type="Google" id="ProtNLM"/>
    </source>
</evidence>
<feature type="transmembrane region" description="Helical" evidence="6">
    <location>
        <begin position="45"/>
        <end position="66"/>
    </location>
</feature>
<keyword evidence="4 6" id="KW-1133">Transmembrane helix</keyword>
<reference evidence="8" key="1">
    <citation type="submission" date="2015-12" db="EMBL/GenBank/DDBJ databases">
        <title>FDA dAtabase for Regulatory Grade micrObial Sequences (FDA-ARGOS): Supporting development and validation of Infectious Disease Dx tests.</title>
        <authorList>
            <person name="Case J."/>
            <person name="Tallon L."/>
            <person name="Sadzewicz L."/>
            <person name="Sengamalay N."/>
            <person name="Ott S."/>
            <person name="Godinez A."/>
            <person name="Nagaraj S."/>
            <person name="Nadendla S."/>
            <person name="Sichtig H."/>
        </authorList>
    </citation>
    <scope>NUCLEOTIDE SEQUENCE [LARGE SCALE GENOMIC DNA]</scope>
    <source>
        <strain evidence="8">FDAARGOS_147</strain>
    </source>
</reference>
<feature type="transmembrane region" description="Helical" evidence="6">
    <location>
        <begin position="141"/>
        <end position="163"/>
    </location>
</feature>
<evidence type="ECO:0000313" key="7">
    <source>
        <dbReference type="EMBL" id="AUZ17985.1"/>
    </source>
</evidence>
<feature type="transmembrane region" description="Helical" evidence="6">
    <location>
        <begin position="243"/>
        <end position="265"/>
    </location>
</feature>
<dbReference type="SUPFAM" id="SSF103473">
    <property type="entry name" value="MFS general substrate transporter"/>
    <property type="match status" value="1"/>
</dbReference>
<name>A0A2L0PTF7_ALCXX</name>
<comment type="subcellular location">
    <subcellularLocation>
        <location evidence="1">Membrane</location>
        <topology evidence="1">Multi-pass membrane protein</topology>
    </subcellularLocation>
</comment>
<accession>A0A2L0PTF7</accession>
<evidence type="ECO:0000313" key="8">
    <source>
        <dbReference type="Proteomes" id="UP000060602"/>
    </source>
</evidence>
<dbReference type="Gene3D" id="1.20.1250.20">
    <property type="entry name" value="MFS general substrate transporter like domains"/>
    <property type="match status" value="1"/>
</dbReference>
<evidence type="ECO:0000256" key="2">
    <source>
        <dbReference type="ARBA" id="ARBA00022448"/>
    </source>
</evidence>
<evidence type="ECO:0000256" key="6">
    <source>
        <dbReference type="SAM" id="Phobius"/>
    </source>
</evidence>
<evidence type="ECO:0000256" key="1">
    <source>
        <dbReference type="ARBA" id="ARBA00004141"/>
    </source>
</evidence>
<evidence type="ECO:0000256" key="5">
    <source>
        <dbReference type="ARBA" id="ARBA00023136"/>
    </source>
</evidence>
<sequence length="400" mass="41106">MSIAPPSMRYAVLALLSCQQYLAVAFLYAAVPAVLRQQGAPLPLIGLFGLVFLAFTVNFLWAPLVDRHRLTPLGRRRSWILLMQALAAAVTAAAAFLDPARQIPALLAASLALATIAATQRIATLGYAADSLAPAQRATGAAVMGWGMSVGNAIGGAAGLYLIEAFGWRAALLSGAALMVLLAGLAPALPEPAAGPPPRRAARGAWRQPGMWRTIVIIWPATFGVALAFPMAAPWLVDLGLPLSQVGLVIAAATVLAFTSAGPLAGLGLRRLPASHAVLASALVLTPPFGLLAAVEGLLAPGTWTLLSVFAIFSALAVQNVAFNTYFYSLARPGQAATDVTFLAAMMSVAAMAGFGASGFVAKAWGYGATLGAAAAGYAVTALLAWRLARPATEASRDAR</sequence>
<protein>
    <recommendedName>
        <fullName evidence="9">MFS transporter</fullName>
    </recommendedName>
</protein>
<proteinExistence type="predicted"/>
<keyword evidence="2" id="KW-0813">Transport</keyword>
<dbReference type="InterPro" id="IPR011701">
    <property type="entry name" value="MFS"/>
</dbReference>
<dbReference type="GO" id="GO:0016020">
    <property type="term" value="C:membrane"/>
    <property type="evidence" value="ECO:0007669"/>
    <property type="project" value="UniProtKB-SubCell"/>
</dbReference>
<keyword evidence="3 6" id="KW-0812">Transmembrane</keyword>
<dbReference type="Pfam" id="PF07690">
    <property type="entry name" value="MFS_1"/>
    <property type="match status" value="1"/>
</dbReference>
<feature type="transmembrane region" description="Helical" evidence="6">
    <location>
        <begin position="103"/>
        <end position="129"/>
    </location>
</feature>
<feature type="transmembrane region" description="Helical" evidence="6">
    <location>
        <begin position="340"/>
        <end position="361"/>
    </location>
</feature>
<dbReference type="PANTHER" id="PTHR12778">
    <property type="entry name" value="SOLUTE CARRIER FAMILY 33 ACETYL-COA TRANSPORTER -RELATED"/>
    <property type="match status" value="1"/>
</dbReference>
<dbReference type="AlphaFoldDB" id="A0A2L0PTF7"/>
<evidence type="ECO:0000256" key="3">
    <source>
        <dbReference type="ARBA" id="ARBA00022692"/>
    </source>
</evidence>
<organism evidence="7 8">
    <name type="scientific">Alcaligenes xylosoxydans xylosoxydans</name>
    <name type="common">Achromobacter xylosoxidans</name>
    <dbReference type="NCBI Taxonomy" id="85698"/>
    <lineage>
        <taxon>Bacteria</taxon>
        <taxon>Pseudomonadati</taxon>
        <taxon>Pseudomonadota</taxon>
        <taxon>Betaproteobacteria</taxon>
        <taxon>Burkholderiales</taxon>
        <taxon>Alcaligenaceae</taxon>
        <taxon>Achromobacter</taxon>
    </lineage>
</organism>
<feature type="transmembrane region" description="Helical" evidence="6">
    <location>
        <begin position="169"/>
        <end position="189"/>
    </location>
</feature>
<evidence type="ECO:0000256" key="4">
    <source>
        <dbReference type="ARBA" id="ARBA00022989"/>
    </source>
</evidence>
<feature type="transmembrane region" description="Helical" evidence="6">
    <location>
        <begin position="210"/>
        <end position="237"/>
    </location>
</feature>
<keyword evidence="5 6" id="KW-0472">Membrane</keyword>
<feature type="transmembrane region" description="Helical" evidence="6">
    <location>
        <begin position="277"/>
        <end position="300"/>
    </location>
</feature>
<feature type="transmembrane region" description="Helical" evidence="6">
    <location>
        <begin position="78"/>
        <end position="97"/>
    </location>
</feature>